<comment type="similarity">
    <text evidence="3">Belongs to the N(4)/N(6)-methyltransferase family.</text>
</comment>
<feature type="domain" description="DNA methylase N-4/N-6" evidence="4">
    <location>
        <begin position="29"/>
        <end position="335"/>
    </location>
</feature>
<evidence type="ECO:0000259" key="4">
    <source>
        <dbReference type="Pfam" id="PF01555"/>
    </source>
</evidence>
<evidence type="ECO:0000313" key="6">
    <source>
        <dbReference type="Proteomes" id="UP000246744"/>
    </source>
</evidence>
<keyword evidence="6" id="KW-1185">Reference proteome</keyword>
<dbReference type="OrthoDB" id="9816043at2"/>
<name>A0A317PIW9_9ENTR</name>
<proteinExistence type="inferred from homology"/>
<protein>
    <recommendedName>
        <fullName evidence="3">Methyltransferase</fullName>
        <ecNumber evidence="3">2.1.1.-</ecNumber>
    </recommendedName>
</protein>
<dbReference type="EMBL" id="QGTS01000028">
    <property type="protein sequence ID" value="PWV99576.1"/>
    <property type="molecule type" value="Genomic_DNA"/>
</dbReference>
<dbReference type="RefSeq" id="WP_110028222.1">
    <property type="nucleotide sequence ID" value="NZ_QGTS01000028.1"/>
</dbReference>
<dbReference type="PRINTS" id="PR00508">
    <property type="entry name" value="S21N4MTFRASE"/>
</dbReference>
<dbReference type="InterPro" id="IPR002941">
    <property type="entry name" value="DNA_methylase_N4/N6"/>
</dbReference>
<dbReference type="Proteomes" id="UP000246744">
    <property type="component" value="Unassembled WGS sequence"/>
</dbReference>
<dbReference type="AlphaFoldDB" id="A0A317PIW9"/>
<dbReference type="InterPro" id="IPR029063">
    <property type="entry name" value="SAM-dependent_MTases_sf"/>
</dbReference>
<organism evidence="5 6">
    <name type="scientific">Mangrovibacter plantisponsor</name>
    <dbReference type="NCBI Taxonomy" id="451513"/>
    <lineage>
        <taxon>Bacteria</taxon>
        <taxon>Pseudomonadati</taxon>
        <taxon>Pseudomonadota</taxon>
        <taxon>Gammaproteobacteria</taxon>
        <taxon>Enterobacterales</taxon>
        <taxon>Enterobacteriaceae</taxon>
        <taxon>Mangrovibacter</taxon>
    </lineage>
</organism>
<evidence type="ECO:0000256" key="1">
    <source>
        <dbReference type="ARBA" id="ARBA00022603"/>
    </source>
</evidence>
<dbReference type="Pfam" id="PF01555">
    <property type="entry name" value="N6_N4_Mtase"/>
    <property type="match status" value="1"/>
</dbReference>
<evidence type="ECO:0000256" key="3">
    <source>
        <dbReference type="RuleBase" id="RU362026"/>
    </source>
</evidence>
<dbReference type="GO" id="GO:0008170">
    <property type="term" value="F:N-methyltransferase activity"/>
    <property type="evidence" value="ECO:0007669"/>
    <property type="project" value="InterPro"/>
</dbReference>
<keyword evidence="1 5" id="KW-0489">Methyltransferase</keyword>
<comment type="caution">
    <text evidence="5">The sequence shown here is derived from an EMBL/GenBank/DDBJ whole genome shotgun (WGS) entry which is preliminary data.</text>
</comment>
<sequence length="354" mass="40412">MKNTVKIPSIELVNDDCFQYIKTLPDNSIDLICTDPPYFRVKPDGWDNQWKGDSDYLAWLDMCLAEFWRVLKPAGSIYLFCGHRLAADIELLMRNRFDVLNHIIWAKPSGRWNGCNKESLRAYFPATERILFAGHYLGPYKPKDDGYAAKCDDTKRHVMTPLIDYFRNARASLGVTSKQIVAATGKNMASHWFGASQWQLPNEADYLKLQALFSDIAREKQQQQELETPHHQLVVEYQALSRRYVELLEEYKALRRPFSVSAAVPYTDVWTHKPVQFYPGKHPCEKPADMLCQIIEASSRPGDVVADFFMGSGSTIKAATLLGRRGIGVELDTSRFVITRNEINEFVGHPAIDI</sequence>
<dbReference type="GO" id="GO:0003677">
    <property type="term" value="F:DNA binding"/>
    <property type="evidence" value="ECO:0007669"/>
    <property type="project" value="InterPro"/>
</dbReference>
<reference evidence="5 6" key="1">
    <citation type="submission" date="2018-05" db="EMBL/GenBank/DDBJ databases">
        <title>Genomic Encyclopedia of Type Strains, Phase IV (KMG-IV): sequencing the most valuable type-strain genomes for metagenomic binning, comparative biology and taxonomic classification.</title>
        <authorList>
            <person name="Goeker M."/>
        </authorList>
    </citation>
    <scope>NUCLEOTIDE SEQUENCE [LARGE SCALE GENOMIC DNA]</scope>
    <source>
        <strain evidence="5 6">DSM 19579</strain>
    </source>
</reference>
<accession>A0A317PIW9</accession>
<dbReference type="Gene3D" id="3.40.50.150">
    <property type="entry name" value="Vaccinia Virus protein VP39"/>
    <property type="match status" value="1"/>
</dbReference>
<evidence type="ECO:0000313" key="5">
    <source>
        <dbReference type="EMBL" id="PWV99576.1"/>
    </source>
</evidence>
<dbReference type="SUPFAM" id="SSF53335">
    <property type="entry name" value="S-adenosyl-L-methionine-dependent methyltransferases"/>
    <property type="match status" value="1"/>
</dbReference>
<evidence type="ECO:0000256" key="2">
    <source>
        <dbReference type="ARBA" id="ARBA00022679"/>
    </source>
</evidence>
<dbReference type="EC" id="2.1.1.-" evidence="3"/>
<keyword evidence="2 5" id="KW-0808">Transferase</keyword>
<dbReference type="GO" id="GO:0032259">
    <property type="term" value="P:methylation"/>
    <property type="evidence" value="ECO:0007669"/>
    <property type="project" value="UniProtKB-KW"/>
</dbReference>
<dbReference type="InterPro" id="IPR001091">
    <property type="entry name" value="RM_Methyltransferase"/>
</dbReference>
<gene>
    <name evidence="5" type="ORF">DES37_1287</name>
</gene>